<reference evidence="3 4" key="1">
    <citation type="submission" date="2018-06" db="EMBL/GenBank/DDBJ databases">
        <authorList>
            <consortium name="Pathogen Informatics"/>
            <person name="Doyle S."/>
        </authorList>
    </citation>
    <scope>NUCLEOTIDE SEQUENCE [LARGE SCALE GENOMIC DNA]</scope>
    <source>
        <strain evidence="3 4">NCTC10343</strain>
    </source>
</reference>
<feature type="transmembrane region" description="Helical" evidence="2">
    <location>
        <begin position="334"/>
        <end position="352"/>
    </location>
</feature>
<dbReference type="EMBL" id="UGSC01000001">
    <property type="protein sequence ID" value="SUA72115.1"/>
    <property type="molecule type" value="Genomic_DNA"/>
</dbReference>
<evidence type="ECO:0000313" key="4">
    <source>
        <dbReference type="Proteomes" id="UP000254400"/>
    </source>
</evidence>
<name>A0A378Y4M1_PAEPO</name>
<keyword evidence="2" id="KW-0472">Membrane</keyword>
<dbReference type="RefSeq" id="WP_019688804.1">
    <property type="nucleotide sequence ID" value="NZ_CP036496.1"/>
</dbReference>
<dbReference type="GeneID" id="93348374"/>
<gene>
    <name evidence="3" type="primary">bepG</name>
    <name evidence="3" type="ORF">NCTC10343_05068</name>
</gene>
<accession>A0A378Y4M1</accession>
<evidence type="ECO:0000256" key="2">
    <source>
        <dbReference type="SAM" id="Phobius"/>
    </source>
</evidence>
<dbReference type="InterPro" id="IPR027463">
    <property type="entry name" value="AcrB_DN_DC_subdom"/>
</dbReference>
<dbReference type="Gene3D" id="3.30.70.1440">
    <property type="entry name" value="Multidrug efflux transporter AcrB pore domain"/>
    <property type="match status" value="1"/>
</dbReference>
<dbReference type="PANTHER" id="PTHR32063:SF18">
    <property type="entry name" value="CATION EFFLUX SYSTEM PROTEIN"/>
    <property type="match status" value="1"/>
</dbReference>
<feature type="transmembrane region" description="Helical" evidence="2">
    <location>
        <begin position="885"/>
        <end position="907"/>
    </location>
</feature>
<dbReference type="PRINTS" id="PR00702">
    <property type="entry name" value="ACRIFLAVINRP"/>
</dbReference>
<dbReference type="SUPFAM" id="SSF82866">
    <property type="entry name" value="Multidrug efflux transporter AcrB transmembrane domain"/>
    <property type="match status" value="2"/>
</dbReference>
<dbReference type="Gene3D" id="3.30.2090.10">
    <property type="entry name" value="Multidrug efflux transporter AcrB TolC docking domain, DN and DC subdomains"/>
    <property type="match status" value="2"/>
</dbReference>
<sequence length="1038" mass="113853">MIEYIVKKRKITLLFFVMLIVVGAFGFFQLPQQEMPDVTIQNAMVTTVYPGASPQKVEQTVTKELEKRIKEVEGVKTINSTSGNGFSSILIESKNGVDPQTVWDNMRKKVQDAQADLPQGAEVPVVNDKLTSSFIGSYALTADSSAPLYKLNDLTTTWKDQLNTISGVSSVKFNGLPDQEVRVHIDNQKLQQYQLSWGQVAQAIQSQIDRVPTGNIEYNGRTYQLIVRETEKADELNQVILTRTKEGNPVYLRDIGTTELAHPEAEYSAYVEGKPAITLSIGAETGTDIPSMSEKVNTKLKELEKTLPVGVHLQTLFAQKDQVNHIFDDLKRETILAIAAVILVCMLGLNLLTSAFVALAIPISVSIAIIFLPMFGITLNQISVVGLIIVLGILVDDAVVVNDNIERRLTELGESPSVAAIKGTKEVMLSILVATLATISAFAPLLFLPGNVGAFIRPIPAIVSLTMLASMIMSLTIIPIFREWYEKRRQTRHPQGKSKPVGLLGQQIHSLNKLYSQKLMPKVIQRPLLTAMVGLMLGTAAYGLVPFTSVELFPESEDPHVALNVKMPVGTSIAETDQVVKDLAGWIKKQPETSKVVYSAGGTAPQLFSDINSMGGNITYNETVGQIAVVGKENVFDLNSTVDAWEQHVKKSYPGVTVTMYVPRLGIPVGKPVSIRISGQNLNELQTLAQKAKEQIATVEGTTGIVDDIGIERYALELEVNKQAMDQYLVSYTDLTRTLLLLKEGAQVSQFDTGSSLVDIKMYLNHSNEEPSKLFQQLSVVNAAGKQIPLNQLVQIKPSFAIQQIKHYNMERTITVEADLNGRTASEAMVDVEGKLAQMKFPEGYKWEVGGETSDQSTIFADLGKLAIVVVLLILLLITMQFYSLSIPIIIMTTVYLAAAGGIIGIFLTGMPIGFMSIMGIIALAGIVVRNGIVLIEFIEDARHEGMELKEAVIQAAAARFRPILLTSLAAIVGMIPLALLGSLLFKPLAFTVIFGLLFSTLLTLFVVPSLYMIMAKYKMHRQLKKQQHTVITRDQPL</sequence>
<feature type="transmembrane region" description="Helical" evidence="2">
    <location>
        <begin position="913"/>
        <end position="939"/>
    </location>
</feature>
<feature type="transmembrane region" description="Helical" evidence="2">
    <location>
        <begin position="357"/>
        <end position="376"/>
    </location>
</feature>
<feature type="transmembrane region" description="Helical" evidence="2">
    <location>
        <begin position="992"/>
        <end position="1015"/>
    </location>
</feature>
<dbReference type="GO" id="GO:0042910">
    <property type="term" value="F:xenobiotic transmembrane transporter activity"/>
    <property type="evidence" value="ECO:0007669"/>
    <property type="project" value="TreeGrafter"/>
</dbReference>
<feature type="transmembrane region" description="Helical" evidence="2">
    <location>
        <begin position="859"/>
        <end position="878"/>
    </location>
</feature>
<proteinExistence type="predicted"/>
<feature type="transmembrane region" description="Helical" evidence="2">
    <location>
        <begin position="382"/>
        <end position="401"/>
    </location>
</feature>
<dbReference type="SUPFAM" id="SSF82693">
    <property type="entry name" value="Multidrug efflux transporter AcrB pore domain, PN1, PN2, PC1 and PC2 subdomains"/>
    <property type="match status" value="2"/>
</dbReference>
<dbReference type="Pfam" id="PF00873">
    <property type="entry name" value="ACR_tran"/>
    <property type="match status" value="1"/>
</dbReference>
<evidence type="ECO:0000313" key="3">
    <source>
        <dbReference type="EMBL" id="SUA72115.1"/>
    </source>
</evidence>
<dbReference type="SUPFAM" id="SSF82714">
    <property type="entry name" value="Multidrug efflux transporter AcrB TolC docking domain, DN and DC subdomains"/>
    <property type="match status" value="2"/>
</dbReference>
<keyword evidence="2" id="KW-0812">Transmembrane</keyword>
<protein>
    <submittedName>
        <fullName evidence="3">Multidrug ABC transporter</fullName>
    </submittedName>
</protein>
<feature type="transmembrane region" description="Helical" evidence="2">
    <location>
        <begin position="427"/>
        <end position="447"/>
    </location>
</feature>
<dbReference type="Gene3D" id="3.30.70.1320">
    <property type="entry name" value="Multidrug efflux transporter AcrB pore domain like"/>
    <property type="match status" value="1"/>
</dbReference>
<feature type="transmembrane region" description="Helical" evidence="2">
    <location>
        <begin position="459"/>
        <end position="481"/>
    </location>
</feature>
<organism evidence="3 4">
    <name type="scientific">Paenibacillus polymyxa</name>
    <name type="common">Bacillus polymyxa</name>
    <dbReference type="NCBI Taxonomy" id="1406"/>
    <lineage>
        <taxon>Bacteria</taxon>
        <taxon>Bacillati</taxon>
        <taxon>Bacillota</taxon>
        <taxon>Bacilli</taxon>
        <taxon>Bacillales</taxon>
        <taxon>Paenibacillaceae</taxon>
        <taxon>Paenibacillus</taxon>
    </lineage>
</organism>
<dbReference type="AlphaFoldDB" id="A0A378Y4M1"/>
<evidence type="ECO:0000256" key="1">
    <source>
        <dbReference type="SAM" id="Coils"/>
    </source>
</evidence>
<dbReference type="Gene3D" id="1.20.1640.10">
    <property type="entry name" value="Multidrug efflux transporter AcrB transmembrane domain"/>
    <property type="match status" value="2"/>
</dbReference>
<feature type="transmembrane region" description="Helical" evidence="2">
    <location>
        <begin position="528"/>
        <end position="545"/>
    </location>
</feature>
<feature type="transmembrane region" description="Helical" evidence="2">
    <location>
        <begin position="12"/>
        <end position="30"/>
    </location>
</feature>
<keyword evidence="1" id="KW-0175">Coiled coil</keyword>
<dbReference type="PANTHER" id="PTHR32063">
    <property type="match status" value="1"/>
</dbReference>
<dbReference type="InterPro" id="IPR001036">
    <property type="entry name" value="Acrflvin-R"/>
</dbReference>
<dbReference type="Gene3D" id="3.30.70.1430">
    <property type="entry name" value="Multidrug efflux transporter AcrB pore domain"/>
    <property type="match status" value="2"/>
</dbReference>
<dbReference type="Proteomes" id="UP000254400">
    <property type="component" value="Unassembled WGS sequence"/>
</dbReference>
<feature type="transmembrane region" description="Helical" evidence="2">
    <location>
        <begin position="964"/>
        <end position="986"/>
    </location>
</feature>
<keyword evidence="2" id="KW-1133">Transmembrane helix</keyword>
<feature type="coiled-coil region" evidence="1">
    <location>
        <begin position="675"/>
        <end position="702"/>
    </location>
</feature>
<dbReference type="GO" id="GO:0005886">
    <property type="term" value="C:plasma membrane"/>
    <property type="evidence" value="ECO:0007669"/>
    <property type="project" value="TreeGrafter"/>
</dbReference>